<gene>
    <name evidence="1" type="primary">wbhP</name>
    <name evidence="1" type="ORF">CPter291_0866</name>
</gene>
<sequence>MGKKQIIFPFPTKILIAICSLFHKKHLYDKLNSELVVDVNKAKNMLNWNPPYSTPEALIKTGKEYIWTE</sequence>
<proteinExistence type="predicted"/>
<dbReference type="EMBL" id="CP013236">
    <property type="protein sequence ID" value="AMP13145.1"/>
    <property type="molecule type" value="Genomic_DNA"/>
</dbReference>
<reference evidence="1 2" key="1">
    <citation type="submission" date="2015-11" db="EMBL/GenBank/DDBJ databases">
        <title>Exploring the genomic traits of fungus-feeding bacterial genus Collimonas.</title>
        <authorList>
            <person name="Song C."/>
            <person name="Schmidt R."/>
            <person name="de Jager V."/>
            <person name="Krzyzanowska D."/>
            <person name="Jongedijk E."/>
            <person name="Cankar K."/>
            <person name="Beekwilder J."/>
            <person name="van Veen A."/>
            <person name="de Boer W."/>
            <person name="van Veen J.A."/>
            <person name="Garbeva P."/>
        </authorList>
    </citation>
    <scope>NUCLEOTIDE SEQUENCE [LARGE SCALE GENOMIC DNA]</scope>
    <source>
        <strain evidence="1 2">Ter291</strain>
    </source>
</reference>
<keyword evidence="2" id="KW-1185">Reference proteome</keyword>
<dbReference type="Proteomes" id="UP000074914">
    <property type="component" value="Chromosome"/>
</dbReference>
<evidence type="ECO:0000313" key="2">
    <source>
        <dbReference type="Proteomes" id="UP000074914"/>
    </source>
</evidence>
<organism evidence="1 2">
    <name type="scientific">Collimonas pratensis</name>
    <dbReference type="NCBI Taxonomy" id="279113"/>
    <lineage>
        <taxon>Bacteria</taxon>
        <taxon>Pseudomonadati</taxon>
        <taxon>Pseudomonadota</taxon>
        <taxon>Betaproteobacteria</taxon>
        <taxon>Burkholderiales</taxon>
        <taxon>Oxalobacteraceae</taxon>
        <taxon>Collimonas</taxon>
    </lineage>
</organism>
<accession>A0ABM5Z275</accession>
<protein>
    <submittedName>
        <fullName evidence="1">NAD-dependent epimerase/dehydratase domain protein</fullName>
    </submittedName>
</protein>
<evidence type="ECO:0000313" key="1">
    <source>
        <dbReference type="EMBL" id="AMP13145.1"/>
    </source>
</evidence>
<name>A0ABM5Z275_9BURK</name>